<organism evidence="4 5">
    <name type="scientific">Goodfellowiella coeruleoviolacea</name>
    <dbReference type="NCBI Taxonomy" id="334858"/>
    <lineage>
        <taxon>Bacteria</taxon>
        <taxon>Bacillati</taxon>
        <taxon>Actinomycetota</taxon>
        <taxon>Actinomycetes</taxon>
        <taxon>Pseudonocardiales</taxon>
        <taxon>Pseudonocardiaceae</taxon>
        <taxon>Goodfellowiella</taxon>
    </lineage>
</organism>
<evidence type="ECO:0000256" key="2">
    <source>
        <dbReference type="ARBA" id="ARBA00022679"/>
    </source>
</evidence>
<keyword evidence="2" id="KW-0808">Transferase</keyword>
<evidence type="ECO:0000313" key="5">
    <source>
        <dbReference type="Proteomes" id="UP001206128"/>
    </source>
</evidence>
<dbReference type="Gene3D" id="1.10.600.10">
    <property type="entry name" value="Farnesyl Diphosphate Synthase"/>
    <property type="match status" value="1"/>
</dbReference>
<dbReference type="CDD" id="cd00683">
    <property type="entry name" value="Trans_IPPS_HH"/>
    <property type="match status" value="1"/>
</dbReference>
<dbReference type="InterPro" id="IPR044843">
    <property type="entry name" value="Trans_IPPS_bact-type"/>
</dbReference>
<dbReference type="AlphaFoldDB" id="A0AAE3KGC1"/>
<dbReference type="GO" id="GO:0004311">
    <property type="term" value="F:geranylgeranyl diphosphate synthase activity"/>
    <property type="evidence" value="ECO:0007669"/>
    <property type="project" value="InterPro"/>
</dbReference>
<dbReference type="SFLD" id="SFLDG01018">
    <property type="entry name" value="Squalene/Phytoene_Synthase_Lik"/>
    <property type="match status" value="1"/>
</dbReference>
<comment type="pathway">
    <text evidence="1">Carotenoid biosynthesis; phytoene biosynthesis.</text>
</comment>
<proteinExistence type="predicted"/>
<keyword evidence="5" id="KW-1185">Reference proteome</keyword>
<gene>
    <name evidence="4" type="ORF">LX83_002183</name>
</gene>
<dbReference type="InterPro" id="IPR019845">
    <property type="entry name" value="Squalene/phytoene_synthase_CS"/>
</dbReference>
<dbReference type="InterPro" id="IPR008949">
    <property type="entry name" value="Isoprenoid_synthase_dom_sf"/>
</dbReference>
<dbReference type="Proteomes" id="UP001206128">
    <property type="component" value="Unassembled WGS sequence"/>
</dbReference>
<feature type="compositionally biased region" description="Low complexity" evidence="3">
    <location>
        <begin position="340"/>
        <end position="350"/>
    </location>
</feature>
<reference evidence="4" key="1">
    <citation type="submission" date="2022-06" db="EMBL/GenBank/DDBJ databases">
        <title>Genomic Encyclopedia of Archaeal and Bacterial Type Strains, Phase II (KMG-II): from individual species to whole genera.</title>
        <authorList>
            <person name="Goeker M."/>
        </authorList>
    </citation>
    <scope>NUCLEOTIDE SEQUENCE</scope>
    <source>
        <strain evidence="4">DSM 43935</strain>
    </source>
</reference>
<sequence>MSSPGMSSRELDAAGITDPVVRAAYARCRRINATYGRSFFLATRLLPPAQRPAIHALYGFARWADEIVDSADGHPAGPAGQGTGRTVEQRAAELDRLAEQLAAGLAGQPCRHPVLAALVDTVLRHDIDPALFPEFFAAMRADLRVGEYPDLAALRDYMRGSAVALGLQMLAVFGTVGPRDEAERSVRALGEGLQLTNIIRDVAEDLDRGRVYLPAADMAAFGVDRALLAHCRATGRTEPRVRRLLAHLGALARAAYRQAEQGLPLLAPTARPCVRTALVLYRAILDRVAAVDHEVFAGRVVVSTPRRLAVALPGVGQALWARLTAPATGSPATSPPATNPPAGTASAPGR</sequence>
<name>A0AAE3KGC1_9PSEU</name>
<dbReference type="PROSITE" id="PS01045">
    <property type="entry name" value="SQUALEN_PHYTOEN_SYN_2"/>
    <property type="match status" value="1"/>
</dbReference>
<dbReference type="EMBL" id="JAMTCK010000004">
    <property type="protein sequence ID" value="MCP2165334.1"/>
    <property type="molecule type" value="Genomic_DNA"/>
</dbReference>
<dbReference type="InterPro" id="IPR033904">
    <property type="entry name" value="Trans_IPPS_HH"/>
</dbReference>
<dbReference type="SUPFAM" id="SSF48576">
    <property type="entry name" value="Terpenoid synthases"/>
    <property type="match status" value="1"/>
</dbReference>
<dbReference type="Pfam" id="PF00494">
    <property type="entry name" value="SQS_PSY"/>
    <property type="match status" value="1"/>
</dbReference>
<evidence type="ECO:0000313" key="4">
    <source>
        <dbReference type="EMBL" id="MCP2165334.1"/>
    </source>
</evidence>
<protein>
    <submittedName>
        <fullName evidence="4">Phytoene synthase</fullName>
    </submittedName>
</protein>
<dbReference type="InterPro" id="IPR002060">
    <property type="entry name" value="Squ/phyt_synthse"/>
</dbReference>
<dbReference type="SFLD" id="SFLDG01212">
    <property type="entry name" value="Phytoene_synthase_like"/>
    <property type="match status" value="1"/>
</dbReference>
<evidence type="ECO:0000256" key="3">
    <source>
        <dbReference type="SAM" id="MobiDB-lite"/>
    </source>
</evidence>
<feature type="region of interest" description="Disordered" evidence="3">
    <location>
        <begin position="326"/>
        <end position="350"/>
    </location>
</feature>
<accession>A0AAE3KGC1</accession>
<dbReference type="GO" id="GO:0051996">
    <property type="term" value="F:squalene synthase [NAD(P)H] activity"/>
    <property type="evidence" value="ECO:0007669"/>
    <property type="project" value="InterPro"/>
</dbReference>
<dbReference type="SFLD" id="SFLDS00005">
    <property type="entry name" value="Isoprenoid_Synthase_Type_I"/>
    <property type="match status" value="1"/>
</dbReference>
<evidence type="ECO:0000256" key="1">
    <source>
        <dbReference type="ARBA" id="ARBA00004684"/>
    </source>
</evidence>
<dbReference type="GO" id="GO:0016117">
    <property type="term" value="P:carotenoid biosynthetic process"/>
    <property type="evidence" value="ECO:0007669"/>
    <property type="project" value="UniProtKB-ARBA"/>
</dbReference>
<dbReference type="PANTHER" id="PTHR31480">
    <property type="entry name" value="BIFUNCTIONAL LYCOPENE CYCLASE/PHYTOENE SYNTHASE"/>
    <property type="match status" value="1"/>
</dbReference>
<comment type="caution">
    <text evidence="4">The sequence shown here is derived from an EMBL/GenBank/DDBJ whole genome shotgun (WGS) entry which is preliminary data.</text>
</comment>